<protein>
    <recommendedName>
        <fullName evidence="5">Pentatricopeptide repeat-containing protein</fullName>
    </recommendedName>
</protein>
<dbReference type="InterPro" id="IPR002885">
    <property type="entry name" value="PPR_rpt"/>
</dbReference>
<dbReference type="InterPro" id="IPR011990">
    <property type="entry name" value="TPR-like_helical_dom_sf"/>
</dbReference>
<dbReference type="InterPro" id="IPR046960">
    <property type="entry name" value="PPR_At4g14850-like_plant"/>
</dbReference>
<reference evidence="3 4" key="1">
    <citation type="submission" date="2024-01" db="EMBL/GenBank/DDBJ databases">
        <title>Genome assemblies of Stephania.</title>
        <authorList>
            <person name="Yang L."/>
        </authorList>
    </citation>
    <scope>NUCLEOTIDE SEQUENCE [LARGE SCALE GENOMIC DNA]</scope>
    <source>
        <strain evidence="3">QJT</strain>
        <tissue evidence="3">Leaf</tissue>
    </source>
</reference>
<accession>A0AAP0IJK9</accession>
<feature type="repeat" description="PPR" evidence="2">
    <location>
        <begin position="206"/>
        <end position="240"/>
    </location>
</feature>
<evidence type="ECO:0008006" key="5">
    <source>
        <dbReference type="Google" id="ProtNLM"/>
    </source>
</evidence>
<dbReference type="NCBIfam" id="TIGR00756">
    <property type="entry name" value="PPR"/>
    <property type="match status" value="3"/>
</dbReference>
<evidence type="ECO:0000313" key="3">
    <source>
        <dbReference type="EMBL" id="KAK9116653.1"/>
    </source>
</evidence>
<proteinExistence type="predicted"/>
<dbReference type="PANTHER" id="PTHR47926">
    <property type="entry name" value="PENTATRICOPEPTIDE REPEAT-CONTAINING PROTEIN"/>
    <property type="match status" value="1"/>
</dbReference>
<dbReference type="GO" id="GO:0009451">
    <property type="term" value="P:RNA modification"/>
    <property type="evidence" value="ECO:0007669"/>
    <property type="project" value="InterPro"/>
</dbReference>
<sequence length="410" mass="46114">MNEILKGHVKSKSTNKALLLFRNTWRRRGRRDDCSIDSYTVLFVLKACMIRSCEEEIKHVHALVLKLGFHCIVFVQTMLVNSYSGARLVKDAHKVFDEMPERNVVCWTGLISAYVDNGRPDRALKLFREMQMENVEADSVTVTVALCACADLGALEMGEWIHSYVRCKRGFKMDLQLKNAVINMYAKCGDIGAARRMFDELGRSRNVTTWTSMIVGHALHGQAEEALRLFEEMRSRKHGVMVPNDVTYIGVLMACSHAGLVEEGRRYLESMSKECGLSPRMAHYGCMVDLLCRRGQLNDAYQFVVDMPIRANAVVLRTLLSACSLQGNIALGAKVRRQLLETEPDHASDNVIMSNAYAAAGMWDAKEMVRAQMKHARKVPGCSSIELKSSVHKFISGDSRRQALRNSARS</sequence>
<keyword evidence="4" id="KW-1185">Reference proteome</keyword>
<dbReference type="Pfam" id="PF13041">
    <property type="entry name" value="PPR_2"/>
    <property type="match status" value="2"/>
</dbReference>
<dbReference type="FunFam" id="1.25.40.10:FF:000184">
    <property type="entry name" value="Pentatricopeptide repeat-containing protein, chloroplastic"/>
    <property type="match status" value="1"/>
</dbReference>
<keyword evidence="1" id="KW-0677">Repeat</keyword>
<dbReference type="Proteomes" id="UP001417504">
    <property type="component" value="Unassembled WGS sequence"/>
</dbReference>
<dbReference type="PROSITE" id="PS51375">
    <property type="entry name" value="PPR"/>
    <property type="match status" value="2"/>
</dbReference>
<dbReference type="Pfam" id="PF01535">
    <property type="entry name" value="PPR"/>
    <property type="match status" value="2"/>
</dbReference>
<evidence type="ECO:0000256" key="1">
    <source>
        <dbReference type="ARBA" id="ARBA00022737"/>
    </source>
</evidence>
<dbReference type="Pfam" id="PF20431">
    <property type="entry name" value="E_motif"/>
    <property type="match status" value="1"/>
</dbReference>
<gene>
    <name evidence="3" type="ORF">Sjap_015600</name>
</gene>
<organism evidence="3 4">
    <name type="scientific">Stephania japonica</name>
    <dbReference type="NCBI Taxonomy" id="461633"/>
    <lineage>
        <taxon>Eukaryota</taxon>
        <taxon>Viridiplantae</taxon>
        <taxon>Streptophyta</taxon>
        <taxon>Embryophyta</taxon>
        <taxon>Tracheophyta</taxon>
        <taxon>Spermatophyta</taxon>
        <taxon>Magnoliopsida</taxon>
        <taxon>Ranunculales</taxon>
        <taxon>Menispermaceae</taxon>
        <taxon>Menispermoideae</taxon>
        <taxon>Cissampelideae</taxon>
        <taxon>Stephania</taxon>
    </lineage>
</organism>
<dbReference type="PANTHER" id="PTHR47926:SF347">
    <property type="entry name" value="PENTATRICOPEPTIDE REPEAT-CONTAINING PROTEIN"/>
    <property type="match status" value="1"/>
</dbReference>
<dbReference type="AlphaFoldDB" id="A0AAP0IJK9"/>
<dbReference type="GO" id="GO:0003723">
    <property type="term" value="F:RNA binding"/>
    <property type="evidence" value="ECO:0007669"/>
    <property type="project" value="InterPro"/>
</dbReference>
<dbReference type="Gene3D" id="1.25.40.10">
    <property type="entry name" value="Tetratricopeptide repeat domain"/>
    <property type="match status" value="3"/>
</dbReference>
<dbReference type="InterPro" id="IPR046848">
    <property type="entry name" value="E_motif"/>
</dbReference>
<dbReference type="FunFam" id="1.25.40.10:FF:000427">
    <property type="entry name" value="Pentatricopeptide repeat-containing protein chloroplastic"/>
    <property type="match status" value="1"/>
</dbReference>
<comment type="caution">
    <text evidence="3">The sequence shown here is derived from an EMBL/GenBank/DDBJ whole genome shotgun (WGS) entry which is preliminary data.</text>
</comment>
<dbReference type="EMBL" id="JBBNAE010000006">
    <property type="protein sequence ID" value="KAK9116653.1"/>
    <property type="molecule type" value="Genomic_DNA"/>
</dbReference>
<feature type="repeat" description="PPR" evidence="2">
    <location>
        <begin position="103"/>
        <end position="137"/>
    </location>
</feature>
<evidence type="ECO:0000313" key="4">
    <source>
        <dbReference type="Proteomes" id="UP001417504"/>
    </source>
</evidence>
<evidence type="ECO:0000256" key="2">
    <source>
        <dbReference type="PROSITE-ProRule" id="PRU00708"/>
    </source>
</evidence>
<name>A0AAP0IJK9_9MAGN</name>